<dbReference type="PANTHER" id="PTHR11241:SF0">
    <property type="entry name" value="DEOXYURIDINE 5'-TRIPHOSPHATE NUCLEOTIDOHYDROLASE"/>
    <property type="match status" value="1"/>
</dbReference>
<accession>A0A6C0KCZ5</accession>
<dbReference type="Gene3D" id="2.70.40.10">
    <property type="match status" value="1"/>
</dbReference>
<dbReference type="GO" id="GO:0004170">
    <property type="term" value="F:dUTP diphosphatase activity"/>
    <property type="evidence" value="ECO:0007669"/>
    <property type="project" value="UniProtKB-EC"/>
</dbReference>
<dbReference type="GO" id="GO:0000287">
    <property type="term" value="F:magnesium ion binding"/>
    <property type="evidence" value="ECO:0007669"/>
    <property type="project" value="InterPro"/>
</dbReference>
<dbReference type="Pfam" id="PF00692">
    <property type="entry name" value="dUTPase"/>
    <property type="match status" value="1"/>
</dbReference>
<sequence length="166" mass="17923">MASDPTYRLEIVVLPEGAPFYPAVGTVENLLADNAGYDVKIVNKELPRPVAALAPLGIKARMIKCTILPNGDRYEQGCHYTLEPRSSIFKTSFMMANSRGIIDKSYRGELKAPIVSVGSNLASVDAGTRLFQILAPDLGYIYQVVYVESLDETSRGSGGFGSTGTK</sequence>
<dbReference type="EMBL" id="MN740832">
    <property type="protein sequence ID" value="QHU14178.1"/>
    <property type="molecule type" value="Genomic_DNA"/>
</dbReference>
<proteinExistence type="inferred from homology"/>
<evidence type="ECO:0000256" key="3">
    <source>
        <dbReference type="ARBA" id="ARBA00023080"/>
    </source>
</evidence>
<protein>
    <recommendedName>
        <fullName evidence="2">dUTP diphosphatase</fullName>
        <ecNumber evidence="2">3.6.1.23</ecNumber>
    </recommendedName>
</protein>
<organism evidence="5">
    <name type="scientific">viral metagenome</name>
    <dbReference type="NCBI Taxonomy" id="1070528"/>
    <lineage>
        <taxon>unclassified sequences</taxon>
        <taxon>metagenomes</taxon>
        <taxon>organismal metagenomes</taxon>
    </lineage>
</organism>
<comment type="similarity">
    <text evidence="1">Belongs to the dUTPase family.</text>
</comment>
<dbReference type="SUPFAM" id="SSF51283">
    <property type="entry name" value="dUTPase-like"/>
    <property type="match status" value="1"/>
</dbReference>
<keyword evidence="3" id="KW-0546">Nucleotide metabolism</keyword>
<evidence type="ECO:0000259" key="4">
    <source>
        <dbReference type="Pfam" id="PF00692"/>
    </source>
</evidence>
<dbReference type="GO" id="GO:0006226">
    <property type="term" value="P:dUMP biosynthetic process"/>
    <property type="evidence" value="ECO:0007669"/>
    <property type="project" value="InterPro"/>
</dbReference>
<dbReference type="InterPro" id="IPR029054">
    <property type="entry name" value="dUTPase-like"/>
</dbReference>
<dbReference type="InterPro" id="IPR008181">
    <property type="entry name" value="dUTPase"/>
</dbReference>
<dbReference type="InterPro" id="IPR036157">
    <property type="entry name" value="dUTPase-like_sf"/>
</dbReference>
<evidence type="ECO:0000256" key="2">
    <source>
        <dbReference type="ARBA" id="ARBA00012379"/>
    </source>
</evidence>
<reference evidence="5" key="1">
    <citation type="journal article" date="2020" name="Nature">
        <title>Giant virus diversity and host interactions through global metagenomics.</title>
        <authorList>
            <person name="Schulz F."/>
            <person name="Roux S."/>
            <person name="Paez-Espino D."/>
            <person name="Jungbluth S."/>
            <person name="Walsh D.A."/>
            <person name="Denef V.J."/>
            <person name="McMahon K.D."/>
            <person name="Konstantinidis K.T."/>
            <person name="Eloe-Fadrosh E.A."/>
            <person name="Kyrpides N.C."/>
            <person name="Woyke T."/>
        </authorList>
    </citation>
    <scope>NUCLEOTIDE SEQUENCE</scope>
    <source>
        <strain evidence="5">GVMAG-S-1101182-85</strain>
    </source>
</reference>
<dbReference type="PANTHER" id="PTHR11241">
    <property type="entry name" value="DEOXYURIDINE 5'-TRIPHOSPHATE NUCLEOTIDOHYDROLASE"/>
    <property type="match status" value="1"/>
</dbReference>
<dbReference type="AlphaFoldDB" id="A0A6C0KCZ5"/>
<dbReference type="EC" id="3.6.1.23" evidence="2"/>
<feature type="domain" description="dUTPase-like" evidence="4">
    <location>
        <begin position="76"/>
        <end position="164"/>
    </location>
</feature>
<dbReference type="GO" id="GO:0046081">
    <property type="term" value="P:dUTP catabolic process"/>
    <property type="evidence" value="ECO:0007669"/>
    <property type="project" value="InterPro"/>
</dbReference>
<name>A0A6C0KCZ5_9ZZZZ</name>
<evidence type="ECO:0000256" key="1">
    <source>
        <dbReference type="ARBA" id="ARBA00006581"/>
    </source>
</evidence>
<evidence type="ECO:0000313" key="5">
    <source>
        <dbReference type="EMBL" id="QHU14178.1"/>
    </source>
</evidence>